<dbReference type="Gene3D" id="3.80.10.10">
    <property type="entry name" value="Ribonuclease Inhibitor"/>
    <property type="match status" value="3"/>
</dbReference>
<dbReference type="Gene3D" id="3.30.70.1230">
    <property type="entry name" value="Nucleotide cyclase"/>
    <property type="match status" value="1"/>
</dbReference>
<dbReference type="GO" id="GO:0046579">
    <property type="term" value="P:positive regulation of Ras protein signal transduction"/>
    <property type="evidence" value="ECO:0007669"/>
    <property type="project" value="EnsemblFungi"/>
</dbReference>
<dbReference type="InterPro" id="IPR055414">
    <property type="entry name" value="LRR_R13L4/SHOC2-like"/>
</dbReference>
<dbReference type="InterPro" id="IPR048580">
    <property type="entry name" value="CYAA_C"/>
</dbReference>
<dbReference type="GO" id="GO:0006171">
    <property type="term" value="P:cAMP biosynthetic process"/>
    <property type="evidence" value="ECO:0007669"/>
    <property type="project" value="UniProtKB-KW"/>
</dbReference>
<evidence type="ECO:0000259" key="16">
    <source>
        <dbReference type="PROSITE" id="PS51746"/>
    </source>
</evidence>
<evidence type="ECO:0000256" key="9">
    <source>
        <dbReference type="ARBA" id="ARBA00022998"/>
    </source>
</evidence>
<dbReference type="SUPFAM" id="SSF81606">
    <property type="entry name" value="PP2C-like"/>
    <property type="match status" value="1"/>
</dbReference>
<evidence type="ECO:0000256" key="2">
    <source>
        <dbReference type="ARBA" id="ARBA00005381"/>
    </source>
</evidence>
<dbReference type="PROSITE" id="PS51450">
    <property type="entry name" value="LRR"/>
    <property type="match status" value="6"/>
</dbReference>
<dbReference type="InterPro" id="IPR003591">
    <property type="entry name" value="Leu-rich_rpt_typical-subtyp"/>
</dbReference>
<dbReference type="InterPro" id="IPR029787">
    <property type="entry name" value="Nucleotide_cyclase"/>
</dbReference>
<evidence type="ECO:0000259" key="15">
    <source>
        <dbReference type="PROSITE" id="PS50200"/>
    </source>
</evidence>
<dbReference type="FunFam" id="3.80.10.10:FF:000220">
    <property type="entry name" value="Adenylate cyclase AcyA"/>
    <property type="match status" value="1"/>
</dbReference>
<dbReference type="SUPFAM" id="SSF52058">
    <property type="entry name" value="L domain-like"/>
    <property type="match status" value="2"/>
</dbReference>
<evidence type="ECO:0000313" key="18">
    <source>
        <dbReference type="Proteomes" id="UP000189580"/>
    </source>
</evidence>
<dbReference type="SMART" id="SM00332">
    <property type="entry name" value="PP2Cc"/>
    <property type="match status" value="1"/>
</dbReference>
<dbReference type="Pfam" id="PF23010">
    <property type="entry name" value="RA_3"/>
    <property type="match status" value="1"/>
</dbReference>
<dbReference type="InterPro" id="IPR001932">
    <property type="entry name" value="PPM-type_phosphatase-like_dom"/>
</dbReference>
<dbReference type="EC" id="4.6.1.1" evidence="3"/>
<evidence type="ECO:0000313" key="17">
    <source>
        <dbReference type="EMBL" id="ANB15511.1"/>
    </source>
</evidence>
<feature type="domain" description="Ras-associating" evidence="15">
    <location>
        <begin position="94"/>
        <end position="184"/>
    </location>
</feature>
<sequence>MGTFSHRSSREQSLDLTDYHDDQSKLTFDLDTDLGEMTGIIKDTLAGEGETTERAVEETQWAAPESWAVSKETPLTEDALWANGDAIASAPKKTNFFLRVFREDGTFGTVSCPLYATVSELIQMLGRKFFLPSVAGYKLSVRSGGLTRLLQPNERPVLLQKILLEFMGYTERDRIAELGREDLSYLCRFEFSKTPFKQFGKDDRVYARDVTTVALRDMHLQTIPIVIFQKASEIESLDVSENPSIILPLDFIQACARLKELKFISNHCLQFPANILKTAALTHLDLSNNLLITLDNIDFGQLQHLQSLNLQGNRLTNLPDNISKLEQLKVLNMSSNNLTHVNPALCRIESLIELDFSFNRIEELPDEIGQLKQLEKLGMTNNYLSKELPKTFNNLVSLVDLDVRYNKLQNIDILSELPRLSMLYVSKNSVHTFQHSFHRLSMFYFDRNPITKIFFKEPLHSLTVLNLRKAKLTVLSDDFLKMIPMIERLVLDGNHLVTLPPGIGSLKKLLYLSIVANELSSLPPEIGNLKELRTLDLHSNNLKSLPEELWNLSSLMVLNISSNLLDSFPKPNFHIGSIGSADSMAPLYKSLTASVANREEFSDSYELRTVDDRRPSVMSVQSIPSPKDGSSRRISIYPPLQPIPSYDESDSTTTNDVSASPRGRPCLSHSLSILRAADNRFNDDCYQELSLLSELQVLNLSYNELVDIPYGALGRLTRLRELYLSGNNLSSLPADDFQNTKTLRVFYVNSNKLHSLPAEVGKISHLQVFDVGSNNLRYNINNWPYDWNWNWNRELKYLNFSGNRRLEIKNMHGATSHSRGEDNQRNLSDFTVLTNLRVLGLMDVTLMTPSVPDQTENCRVRTYGSDILSMSYGMADSLGAHDNLSTMDLVIERFRGNEKEAIIGLFDGRNKNREGGNKVSKLIQETFGNIFDDELSKLREGESVSDALRRAFLSTNKEIGNTTMLPSEEIARTFIAHRSSTAANLDPDDRSTGSCATIVYINDNRMFVANVGDTMALLSKGNGDYTVLTTRHDPTSKEELERIREGAGIVSSDGRLDNVLDVSRAIGFYNLIPHIHAAPSIAEYDLTDADDFLILASKQLWEYVTYEMAVDLARTEIDDPMLAAQKLRDFAIAYGCNDKIMVMVIAVGGFRRKAKYKGSTGGNINHLGSLAGAEEELFPSLKKRRDKSLLPEDSSLARLGGEVEPPVGDVAMVFTDIKNSTLLWETYPVAMRSAIKTHNAIMRRNIRIMGGYEVKTEGDAFIVSFPTPTSALLWCFSVQSQLLVADWPAEIVESKEGGPVTDSNDVLIFRGLSVRMGIHWGRPVCETDVITKRMDYFGPMVNRTARISAVADGGQITLSSDFLSEIKRLDKAHKRVLEGTSLPEAYGDEALGESMDRNMKMLHQLGYIVQDLGEMKLKGLENPESISVIYPKSLRGRLEHHEQNRTPEQIKQQTTSFGGVMGGDGKPDMRQPKRPSHPLGHGAVRAGGLTMDLLQRLRSVSNRLEKVCSQLNMPAIDMTAFSDYDRKTNANVMAVVPNTDYDYILFFEQLVTRIENALSTLYIRAASNNIRHHYASEGPTDTLSELADILKKMSILVVENRIKLDSPNPTSSG</sequence>
<evidence type="ECO:0000256" key="11">
    <source>
        <dbReference type="ARBA" id="ARBA00032597"/>
    </source>
</evidence>
<keyword evidence="8" id="KW-0460">Magnesium</keyword>
<dbReference type="GO" id="GO:0007188">
    <property type="term" value="P:adenylate cyclase-modulating G protein-coupled receptor signaling pathway"/>
    <property type="evidence" value="ECO:0007669"/>
    <property type="project" value="EnsemblFungi"/>
</dbReference>
<dbReference type="RefSeq" id="XP_018737988.1">
    <property type="nucleotide sequence ID" value="XM_018880139.1"/>
</dbReference>
<dbReference type="Gene3D" id="3.60.40.10">
    <property type="entry name" value="PPM-type phosphatase domain"/>
    <property type="match status" value="1"/>
</dbReference>
<dbReference type="Pfam" id="PF23598">
    <property type="entry name" value="LRR_14"/>
    <property type="match status" value="1"/>
</dbReference>
<keyword evidence="9" id="KW-0115">cAMP biosynthesis</keyword>
<dbReference type="GeneID" id="30035128"/>
<feature type="region of interest" description="Disordered" evidence="13">
    <location>
        <begin position="1440"/>
        <end position="1479"/>
    </location>
</feature>
<evidence type="ECO:0000256" key="1">
    <source>
        <dbReference type="ARBA" id="ARBA00001593"/>
    </source>
</evidence>
<accession>A0A167FNF3</accession>
<dbReference type="GO" id="GO:0005739">
    <property type="term" value="C:mitochondrion"/>
    <property type="evidence" value="ECO:0007669"/>
    <property type="project" value="EnsemblFungi"/>
</dbReference>
<dbReference type="InterPro" id="IPR036457">
    <property type="entry name" value="PPM-type-like_dom_sf"/>
</dbReference>
<keyword evidence="6" id="KW-0479">Metal-binding</keyword>
<dbReference type="CDD" id="cd17214">
    <property type="entry name" value="RA_CYR1_like"/>
    <property type="match status" value="1"/>
</dbReference>
<evidence type="ECO:0000256" key="13">
    <source>
        <dbReference type="SAM" id="MobiDB-lite"/>
    </source>
</evidence>
<dbReference type="PROSITE" id="PS50125">
    <property type="entry name" value="GUANYLATE_CYCLASE_2"/>
    <property type="match status" value="1"/>
</dbReference>
<dbReference type="Pfam" id="PF00211">
    <property type="entry name" value="Guanylate_cyc"/>
    <property type="match status" value="1"/>
</dbReference>
<dbReference type="GO" id="GO:0005789">
    <property type="term" value="C:endoplasmic reticulum membrane"/>
    <property type="evidence" value="ECO:0007669"/>
    <property type="project" value="EnsemblFungi"/>
</dbReference>
<dbReference type="PANTHER" id="PTHR48051:SF1">
    <property type="entry name" value="RAS SUPPRESSOR PROTEIN 1"/>
    <property type="match status" value="1"/>
</dbReference>
<gene>
    <name evidence="17" type="primary">CYR1</name>
    <name evidence="17" type="ORF">AWJ20_3139</name>
</gene>
<dbReference type="InterPro" id="IPR001054">
    <property type="entry name" value="A/G_cyclase"/>
</dbReference>
<dbReference type="GO" id="GO:0005886">
    <property type="term" value="C:plasma membrane"/>
    <property type="evidence" value="ECO:0007669"/>
    <property type="project" value="EnsemblFungi"/>
</dbReference>
<dbReference type="Pfam" id="PF13855">
    <property type="entry name" value="LRR_8"/>
    <property type="match status" value="3"/>
</dbReference>
<dbReference type="Proteomes" id="UP000189580">
    <property type="component" value="Chromosome b"/>
</dbReference>
<evidence type="ECO:0000256" key="8">
    <source>
        <dbReference type="ARBA" id="ARBA00022842"/>
    </source>
</evidence>
<keyword evidence="10" id="KW-0456">Lyase</keyword>
<dbReference type="CDD" id="cd00143">
    <property type="entry name" value="PP2Cc"/>
    <property type="match status" value="1"/>
</dbReference>
<dbReference type="Pfam" id="PF00481">
    <property type="entry name" value="PP2C"/>
    <property type="match status" value="1"/>
</dbReference>
<dbReference type="PROSITE" id="PS50200">
    <property type="entry name" value="RA"/>
    <property type="match status" value="1"/>
</dbReference>
<dbReference type="OrthoDB" id="2021138at2759"/>
<comment type="catalytic activity">
    <reaction evidence="1">
        <text>ATP = 3',5'-cyclic AMP + diphosphate</text>
        <dbReference type="Rhea" id="RHEA:15389"/>
        <dbReference type="ChEBI" id="CHEBI:30616"/>
        <dbReference type="ChEBI" id="CHEBI:33019"/>
        <dbReference type="ChEBI" id="CHEBI:58165"/>
        <dbReference type="EC" id="4.6.1.1"/>
    </reaction>
</comment>
<dbReference type="SMART" id="SM00044">
    <property type="entry name" value="CYCc"/>
    <property type="match status" value="1"/>
</dbReference>
<feature type="domain" description="PPM-type phosphatase" evidence="16">
    <location>
        <begin position="871"/>
        <end position="1147"/>
    </location>
</feature>
<evidence type="ECO:0000256" key="3">
    <source>
        <dbReference type="ARBA" id="ARBA00012201"/>
    </source>
</evidence>
<dbReference type="GO" id="GO:0046872">
    <property type="term" value="F:metal ion binding"/>
    <property type="evidence" value="ECO:0007669"/>
    <property type="project" value="UniProtKB-KW"/>
</dbReference>
<dbReference type="KEGG" id="slb:AWJ20_3139"/>
<evidence type="ECO:0000256" key="5">
    <source>
        <dbReference type="ARBA" id="ARBA00022614"/>
    </source>
</evidence>
<dbReference type="PANTHER" id="PTHR48051">
    <property type="match status" value="1"/>
</dbReference>
<evidence type="ECO:0000259" key="14">
    <source>
        <dbReference type="PROSITE" id="PS50125"/>
    </source>
</evidence>
<evidence type="ECO:0000256" key="12">
    <source>
        <dbReference type="ARBA" id="ARBA00032637"/>
    </source>
</evidence>
<dbReference type="SUPFAM" id="SSF55073">
    <property type="entry name" value="Nucleotide cyclase"/>
    <property type="match status" value="1"/>
</dbReference>
<keyword evidence="18" id="KW-1185">Reference proteome</keyword>
<feature type="domain" description="Guanylate cyclase" evidence="14">
    <location>
        <begin position="1211"/>
        <end position="1348"/>
    </location>
</feature>
<evidence type="ECO:0000256" key="6">
    <source>
        <dbReference type="ARBA" id="ARBA00022723"/>
    </source>
</evidence>
<dbReference type="SMART" id="SM00364">
    <property type="entry name" value="LRR_BAC"/>
    <property type="match status" value="9"/>
</dbReference>
<feature type="compositionally biased region" description="Polar residues" evidence="13">
    <location>
        <begin position="1446"/>
        <end position="1457"/>
    </location>
</feature>
<dbReference type="GO" id="GO:0004016">
    <property type="term" value="F:adenylate cyclase activity"/>
    <property type="evidence" value="ECO:0007669"/>
    <property type="project" value="UniProtKB-EC"/>
</dbReference>
<evidence type="ECO:0000256" key="10">
    <source>
        <dbReference type="ARBA" id="ARBA00023239"/>
    </source>
</evidence>
<dbReference type="InterPro" id="IPR055071">
    <property type="entry name" value="RA_PHLPP-like"/>
</dbReference>
<feature type="region of interest" description="Disordered" evidence="13">
    <location>
        <begin position="641"/>
        <end position="661"/>
    </location>
</feature>
<dbReference type="Pfam" id="PF21187">
    <property type="entry name" value="CYAA_C"/>
    <property type="match status" value="1"/>
</dbReference>
<reference evidence="17 18" key="1">
    <citation type="submission" date="2016-02" db="EMBL/GenBank/DDBJ databases">
        <title>Complete genome sequence and transcriptome regulation of the pentose utilising yeast Sugiyamaella lignohabitans.</title>
        <authorList>
            <person name="Bellasio M."/>
            <person name="Peymann A."/>
            <person name="Valli M."/>
            <person name="Sipitzky M."/>
            <person name="Graf A."/>
            <person name="Sauer M."/>
            <person name="Marx H."/>
            <person name="Mattanovich D."/>
        </authorList>
    </citation>
    <scope>NUCLEOTIDE SEQUENCE [LARGE SCALE GENOMIC DNA]</scope>
    <source>
        <strain evidence="17 18">CBS 10342</strain>
    </source>
</reference>
<dbReference type="EMBL" id="CP014503">
    <property type="protein sequence ID" value="ANB15511.1"/>
    <property type="molecule type" value="Genomic_DNA"/>
</dbReference>
<dbReference type="SMART" id="SM00369">
    <property type="entry name" value="LRR_TYP"/>
    <property type="match status" value="11"/>
</dbReference>
<dbReference type="SMART" id="SM00314">
    <property type="entry name" value="RA"/>
    <property type="match status" value="1"/>
</dbReference>
<comment type="similarity">
    <text evidence="2">Belongs to the adenylyl cyclase class-3 family.</text>
</comment>
<protein>
    <recommendedName>
        <fullName evidence="4">Adenylate cyclase</fullName>
        <ecNumber evidence="3">4.6.1.1</ecNumber>
    </recommendedName>
    <alternativeName>
        <fullName evidence="11">ATP pyrophosphate-lyase</fullName>
    </alternativeName>
    <alternativeName>
        <fullName evidence="12">Adenylyl cyclase</fullName>
    </alternativeName>
</protein>
<name>A0A167FNF3_9ASCO</name>
<dbReference type="SMR" id="A0A167FNF3"/>
<dbReference type="GO" id="GO:0007265">
    <property type="term" value="P:Ras protein signal transduction"/>
    <property type="evidence" value="ECO:0007669"/>
    <property type="project" value="EnsemblFungi"/>
</dbReference>
<dbReference type="PROSITE" id="PS51746">
    <property type="entry name" value="PPM_2"/>
    <property type="match status" value="1"/>
</dbReference>
<keyword evidence="5" id="KW-0433">Leucine-rich repeat</keyword>
<proteinExistence type="inferred from homology"/>
<dbReference type="InterPro" id="IPR032675">
    <property type="entry name" value="LRR_dom_sf"/>
</dbReference>
<dbReference type="InterPro" id="IPR050216">
    <property type="entry name" value="LRR_domain-containing"/>
</dbReference>
<dbReference type="InterPro" id="IPR000159">
    <property type="entry name" value="RA_dom"/>
</dbReference>
<organism evidence="17 18">
    <name type="scientific">Sugiyamaella lignohabitans</name>
    <dbReference type="NCBI Taxonomy" id="796027"/>
    <lineage>
        <taxon>Eukaryota</taxon>
        <taxon>Fungi</taxon>
        <taxon>Dikarya</taxon>
        <taxon>Ascomycota</taxon>
        <taxon>Saccharomycotina</taxon>
        <taxon>Dipodascomycetes</taxon>
        <taxon>Dipodascales</taxon>
        <taxon>Trichomonascaceae</taxon>
        <taxon>Sugiyamaella</taxon>
    </lineage>
</organism>
<dbReference type="InterPro" id="IPR001611">
    <property type="entry name" value="Leu-rich_rpt"/>
</dbReference>
<evidence type="ECO:0000256" key="4">
    <source>
        <dbReference type="ARBA" id="ARBA00021420"/>
    </source>
</evidence>
<keyword evidence="7" id="KW-0677">Repeat</keyword>
<dbReference type="CDD" id="cd07302">
    <property type="entry name" value="CHD"/>
    <property type="match status" value="1"/>
</dbReference>
<evidence type="ECO:0000256" key="7">
    <source>
        <dbReference type="ARBA" id="ARBA00022737"/>
    </source>
</evidence>
<dbReference type="SMART" id="SM00365">
    <property type="entry name" value="LRR_SD22"/>
    <property type="match status" value="7"/>
</dbReference>